<keyword evidence="15" id="KW-0150">Chloroplast</keyword>
<keyword evidence="15" id="KW-0934">Plastid</keyword>
<keyword evidence="4 13" id="KW-0602">Photosynthesis</keyword>
<keyword evidence="9" id="KW-0793">Thylakoid</keyword>
<gene>
    <name evidence="15" type="primary">psaF</name>
</gene>
<evidence type="ECO:0000256" key="7">
    <source>
        <dbReference type="ARBA" id="ARBA00022836"/>
    </source>
</evidence>
<evidence type="ECO:0000256" key="11">
    <source>
        <dbReference type="ARBA" id="ARBA00025576"/>
    </source>
</evidence>
<dbReference type="AlphaFoldDB" id="A0A7L4WP22"/>
<dbReference type="PANTHER" id="PTHR34939:SF1">
    <property type="entry name" value="PHOTOSYSTEM I REACTION CENTER SUBUNIT III, CHLOROPLASTIC"/>
    <property type="match status" value="1"/>
</dbReference>
<comment type="function">
    <text evidence="13">Participates in efficiency of electron transfer from plastocyanin to P700 (or cytochrome c553 in algae and cyanobacteria). This plastocyanin-docking protein contributes to the specific association of plastocyanin to PSI.</text>
</comment>
<keyword evidence="10" id="KW-0472">Membrane</keyword>
<evidence type="ECO:0000313" key="15">
    <source>
        <dbReference type="EMBL" id="QFR99797.1"/>
    </source>
</evidence>
<evidence type="ECO:0000256" key="1">
    <source>
        <dbReference type="ARBA" id="ARBA00004334"/>
    </source>
</evidence>
<evidence type="ECO:0000256" key="3">
    <source>
        <dbReference type="ARBA" id="ARBA00016492"/>
    </source>
</evidence>
<comment type="function">
    <text evidence="11">Probably participates in efficiency of electron transfer from plastocyanin to P700 (or cytochrome c553 in algae and cyanobacteria). This plastocyanin-docking protein contributes to the specific association of plastocyanin to PSI.</text>
</comment>
<evidence type="ECO:0000256" key="6">
    <source>
        <dbReference type="ARBA" id="ARBA00022729"/>
    </source>
</evidence>
<geneLocation type="chloroplast" evidence="15"/>
<comment type="subcellular location">
    <subcellularLocation>
        <location evidence="1">Plastid</location>
        <location evidence="1">Chloroplast thylakoid membrane</location>
    </subcellularLocation>
</comment>
<dbReference type="SUPFAM" id="SSF81536">
    <property type="entry name" value="Subunit III of photosystem I reaction centre, PsaF"/>
    <property type="match status" value="1"/>
</dbReference>
<evidence type="ECO:0000256" key="13">
    <source>
        <dbReference type="RuleBase" id="RU368107"/>
    </source>
</evidence>
<dbReference type="GO" id="GO:0009535">
    <property type="term" value="C:chloroplast thylakoid membrane"/>
    <property type="evidence" value="ECO:0007669"/>
    <property type="project" value="UniProtKB-SubCell"/>
</dbReference>
<organism evidence="15">
    <name type="scientific">Osmundea sinicola</name>
    <dbReference type="NCBI Taxonomy" id="290685"/>
    <lineage>
        <taxon>Eukaryota</taxon>
        <taxon>Rhodophyta</taxon>
        <taxon>Florideophyceae</taxon>
        <taxon>Rhodymeniophycidae</taxon>
        <taxon>Ceramiales</taxon>
        <taxon>Rhodomelaceae</taxon>
        <taxon>Laurencieae</taxon>
        <taxon>Osmundea</taxon>
    </lineage>
</organism>
<evidence type="ECO:0000256" key="5">
    <source>
        <dbReference type="ARBA" id="ARBA00022692"/>
    </source>
</evidence>
<evidence type="ECO:0000256" key="4">
    <source>
        <dbReference type="ARBA" id="ARBA00022531"/>
    </source>
</evidence>
<dbReference type="GO" id="GO:0009538">
    <property type="term" value="C:photosystem I reaction center"/>
    <property type="evidence" value="ECO:0007669"/>
    <property type="project" value="UniProtKB-UniRule"/>
</dbReference>
<dbReference type="Gene3D" id="1.10.8.110">
    <property type="entry name" value="Photosystem I PsaF, reaction centre subunit III"/>
    <property type="match status" value="1"/>
</dbReference>
<dbReference type="EMBL" id="MH898941">
    <property type="protein sequence ID" value="QFR99797.1"/>
    <property type="molecule type" value="Genomic_DNA"/>
</dbReference>
<keyword evidence="8" id="KW-1133">Transmembrane helix</keyword>
<name>A0A7L4WP22_9FLOR</name>
<dbReference type="PANTHER" id="PTHR34939">
    <property type="entry name" value="PHOTOSYSTEM I REACTION CENTER SUBUNIT III, CHLOROPLASTIC"/>
    <property type="match status" value="1"/>
</dbReference>
<dbReference type="FunFam" id="1.10.8.110:FF:000001">
    <property type="entry name" value="Photosystem I reaction center subunit III"/>
    <property type="match status" value="1"/>
</dbReference>
<sequence>MKKFILIFLMSCLVLSTSSVVNAEVSVLVPCKDSVAFNQRLKKSVKKLEVRLSKYEPSTPPAIAIEKQINATKNRFTKYSNAGILCGTEGLPHLIADGRWDHAGDFMFPGLLFIYITGWIGWVGRSYLQAISSVNKPTEKEIIIDVPLALKFSLSGFTWPLAALQEFTSGRLLASDDDITVSPR</sequence>
<dbReference type="GO" id="GO:0015979">
    <property type="term" value="P:photosynthesis"/>
    <property type="evidence" value="ECO:0007669"/>
    <property type="project" value="UniProtKB-UniRule"/>
</dbReference>
<evidence type="ECO:0000256" key="12">
    <source>
        <dbReference type="ARBA" id="ARBA00033433"/>
    </source>
</evidence>
<evidence type="ECO:0000256" key="14">
    <source>
        <dbReference type="SAM" id="SignalP"/>
    </source>
</evidence>
<evidence type="ECO:0000256" key="2">
    <source>
        <dbReference type="ARBA" id="ARBA00008386"/>
    </source>
</evidence>
<keyword evidence="7 13" id="KW-0603">Photosystem I</keyword>
<dbReference type="InterPro" id="IPR003666">
    <property type="entry name" value="PSI_PsaF"/>
</dbReference>
<protein>
    <recommendedName>
        <fullName evidence="3 13">Photosystem I reaction center subunit III</fullName>
    </recommendedName>
    <alternativeName>
        <fullName evidence="12 13">PSI-F</fullName>
    </alternativeName>
</protein>
<keyword evidence="5" id="KW-0812">Transmembrane</keyword>
<evidence type="ECO:0000256" key="9">
    <source>
        <dbReference type="ARBA" id="ARBA00023078"/>
    </source>
</evidence>
<dbReference type="GeneID" id="60234834"/>
<proteinExistence type="inferred from homology"/>
<dbReference type="InterPro" id="IPR036577">
    <property type="entry name" value="PSI_PsaF_sf"/>
</dbReference>
<reference evidence="15" key="1">
    <citation type="submission" date="2018-09" db="EMBL/GenBank/DDBJ databases">
        <title>Genomics and Phylogenetic analysis of three type specimens of Osmundea (Rhodomelaceae, Rhodophyta).</title>
        <authorList>
            <person name="Hughey J.R."/>
            <person name="Miller K.A."/>
        </authorList>
    </citation>
    <scope>NUCLEOTIDE SEQUENCE</scope>
</reference>
<feature type="signal peptide" evidence="14">
    <location>
        <begin position="1"/>
        <end position="23"/>
    </location>
</feature>
<dbReference type="Pfam" id="PF02507">
    <property type="entry name" value="PSI_PsaF"/>
    <property type="match status" value="1"/>
</dbReference>
<comment type="similarity">
    <text evidence="2 13">Belongs to the PsaF family.</text>
</comment>
<evidence type="ECO:0000256" key="8">
    <source>
        <dbReference type="ARBA" id="ARBA00022989"/>
    </source>
</evidence>
<accession>A0A7L4WP22</accession>
<evidence type="ECO:0000256" key="10">
    <source>
        <dbReference type="ARBA" id="ARBA00023136"/>
    </source>
</evidence>
<feature type="chain" id="PRO_5029827641" description="Photosystem I reaction center subunit III" evidence="14">
    <location>
        <begin position="24"/>
        <end position="184"/>
    </location>
</feature>
<keyword evidence="6 14" id="KW-0732">Signal</keyword>
<dbReference type="RefSeq" id="YP_009944503.1">
    <property type="nucleotide sequence ID" value="NC_051457.1"/>
</dbReference>